<name>X5DE38_9BACT</name>
<dbReference type="STRING" id="1168034.FH5T_20215"/>
<evidence type="ECO:0000256" key="1">
    <source>
        <dbReference type="SAM" id="MobiDB-lite"/>
    </source>
</evidence>
<organism evidence="3 5">
    <name type="scientific">Draconibacterium orientale</name>
    <dbReference type="NCBI Taxonomy" id="1168034"/>
    <lineage>
        <taxon>Bacteria</taxon>
        <taxon>Pseudomonadati</taxon>
        <taxon>Bacteroidota</taxon>
        <taxon>Bacteroidia</taxon>
        <taxon>Marinilabiliales</taxon>
        <taxon>Prolixibacteraceae</taxon>
        <taxon>Draconibacterium</taxon>
    </lineage>
</organism>
<dbReference type="KEGG" id="dori:FH5T_20215"/>
<dbReference type="Proteomes" id="UP000181981">
    <property type="component" value="Unassembled WGS sequence"/>
</dbReference>
<proteinExistence type="predicted"/>
<dbReference type="Pfam" id="PF17253">
    <property type="entry name" value="DUF5320"/>
    <property type="match status" value="1"/>
</dbReference>
<dbReference type="OrthoDB" id="1453764at2"/>
<evidence type="ECO:0000313" key="5">
    <source>
        <dbReference type="Proteomes" id="UP000181981"/>
    </source>
</evidence>
<feature type="compositionally biased region" description="Polar residues" evidence="1">
    <location>
        <begin position="13"/>
        <end position="22"/>
    </location>
</feature>
<dbReference type="HOGENOM" id="CLU_2616329_0_0_10"/>
<evidence type="ECO:0000313" key="2">
    <source>
        <dbReference type="EMBL" id="AHW61163.1"/>
    </source>
</evidence>
<dbReference type="AlphaFoldDB" id="X5DE38"/>
<reference evidence="2 4" key="1">
    <citation type="submission" date="2014-03" db="EMBL/GenBank/DDBJ databases">
        <title>Complete genome sequence of a deeply braunched marine Bacteroidia bacterium Draconibacterium orientale type strain FH5T.</title>
        <authorList>
            <person name="Li X."/>
            <person name="Wang X."/>
            <person name="Xie Z."/>
            <person name="Du Z."/>
            <person name="Chen G."/>
        </authorList>
    </citation>
    <scope>NUCLEOTIDE SEQUENCE [LARGE SCALE GENOMIC DNA]</scope>
    <source>
        <strain evidence="2 4">FH5</strain>
    </source>
</reference>
<accession>X5DE38</accession>
<feature type="region of interest" description="Disordered" evidence="1">
    <location>
        <begin position="38"/>
        <end position="78"/>
    </location>
</feature>
<keyword evidence="4" id="KW-1185">Reference proteome</keyword>
<dbReference type="EMBL" id="CP007451">
    <property type="protein sequence ID" value="AHW61163.1"/>
    <property type="molecule type" value="Genomic_DNA"/>
</dbReference>
<protein>
    <submittedName>
        <fullName evidence="3">Uncharacterized protein</fullName>
    </submittedName>
</protein>
<dbReference type="InterPro" id="IPR035205">
    <property type="entry name" value="DUF5320"/>
</dbReference>
<feature type="region of interest" description="Disordered" evidence="1">
    <location>
        <begin position="1"/>
        <end position="22"/>
    </location>
</feature>
<gene>
    <name evidence="2" type="ORF">FH5T_20215</name>
    <name evidence="3" type="ORF">SAMN05444285_11142</name>
</gene>
<dbReference type="Proteomes" id="UP000023772">
    <property type="component" value="Chromosome"/>
</dbReference>
<reference evidence="3 5" key="2">
    <citation type="submission" date="2016-10" db="EMBL/GenBank/DDBJ databases">
        <authorList>
            <person name="de Groot N.N."/>
        </authorList>
    </citation>
    <scope>NUCLEOTIDE SEQUENCE [LARGE SCALE GENOMIC DNA]</scope>
    <source>
        <strain evidence="3 5">DSM 25947</strain>
    </source>
</reference>
<evidence type="ECO:0000313" key="3">
    <source>
        <dbReference type="EMBL" id="SET35212.1"/>
    </source>
</evidence>
<evidence type="ECO:0000313" key="4">
    <source>
        <dbReference type="Proteomes" id="UP000023772"/>
    </source>
</evidence>
<dbReference type="RefSeq" id="WP_038562531.1">
    <property type="nucleotide sequence ID" value="NZ_FOHT01000011.1"/>
</dbReference>
<sequence length="78" mass="8338">MPGLDKTGPMGQGAQTGRKQGRCNTALTDDLFTRFGFGRRGGGRGLRNRNLAADDSIQTGWGRGKGRGRGRGFGRLDN</sequence>
<dbReference type="EMBL" id="FOHT01000011">
    <property type="protein sequence ID" value="SET35212.1"/>
    <property type="molecule type" value="Genomic_DNA"/>
</dbReference>